<dbReference type="AlphaFoldDB" id="A0A6V8PMI4"/>
<evidence type="ECO:0000313" key="2">
    <source>
        <dbReference type="Proteomes" id="UP000568877"/>
    </source>
</evidence>
<reference evidence="1 2" key="1">
    <citation type="journal article" date="2020" name="Front. Microbiol.">
        <title>Single-cell genomics of novel Actinobacteria with the Wood-Ljungdahl pathway discovered in a serpentinizing system.</title>
        <authorList>
            <person name="Merino N."/>
            <person name="Kawai M."/>
            <person name="Boyd E.S."/>
            <person name="Colman D.R."/>
            <person name="McGlynn S.E."/>
            <person name="Nealson K.H."/>
            <person name="Kurokawa K."/>
            <person name="Hongoh Y."/>
        </authorList>
    </citation>
    <scope>NUCLEOTIDE SEQUENCE [LARGE SCALE GENOMIC DNA]</scope>
    <source>
        <strain evidence="1 2">S42</strain>
    </source>
</reference>
<comment type="caution">
    <text evidence="1">The sequence shown here is derived from an EMBL/GenBank/DDBJ whole genome shotgun (WGS) entry which is preliminary data.</text>
</comment>
<gene>
    <name evidence="1" type="ORF">HKBW3S42_00552</name>
</gene>
<evidence type="ECO:0000313" key="1">
    <source>
        <dbReference type="EMBL" id="GFP32246.1"/>
    </source>
</evidence>
<proteinExistence type="predicted"/>
<dbReference type="EMBL" id="BLSA01000048">
    <property type="protein sequence ID" value="GFP32246.1"/>
    <property type="molecule type" value="Genomic_DNA"/>
</dbReference>
<organism evidence="1 2">
    <name type="scientific">Candidatus Hakubella thermalkaliphila</name>
    <dbReference type="NCBI Taxonomy" id="2754717"/>
    <lineage>
        <taxon>Bacteria</taxon>
        <taxon>Bacillati</taxon>
        <taxon>Actinomycetota</taxon>
        <taxon>Actinomycetota incertae sedis</taxon>
        <taxon>Candidatus Hakubellales</taxon>
        <taxon>Candidatus Hakubellaceae</taxon>
        <taxon>Candidatus Hakubella</taxon>
    </lineage>
</organism>
<accession>A0A6V8PMI4</accession>
<dbReference type="Proteomes" id="UP000568877">
    <property type="component" value="Unassembled WGS sequence"/>
</dbReference>
<protein>
    <submittedName>
        <fullName evidence="1">Uncharacterized protein</fullName>
    </submittedName>
</protein>
<name>A0A6V8PMI4_9ACTN</name>
<sequence length="174" mass="17698">MVQFTAEVRGAEDEVIWYVNEVEGGDATNGTISSTGLYRAPFEVPPRAVQVKAVARADETRSAQAQVTVVAAEVAEEETTPEAAPAETRPVGLPVINSFTASPGSITAGGSSTLSWNVSNATSVTIDRGIGAVASVGSRGVSPATTTSYILTATNAAGSVTATTQVVVEAVRGQ</sequence>